<accession>A0A655ACD5</accession>
<reference evidence="3" key="1">
    <citation type="submission" date="2015-03" db="EMBL/GenBank/DDBJ databases">
        <authorList>
            <consortium name="Pathogen Informatics"/>
            <person name="Murphy D."/>
        </authorList>
    </citation>
    <scope>NUCLEOTIDE SEQUENCE</scope>
    <source>
        <strain evidence="3">N09902308</strain>
    </source>
</reference>
<dbReference type="EMBL" id="CQQC01000128">
    <property type="protein sequence ID" value="CNU40054.1"/>
    <property type="molecule type" value="Genomic_DNA"/>
</dbReference>
<evidence type="ECO:0000313" key="5">
    <source>
        <dbReference type="Proteomes" id="UP000039217"/>
    </source>
</evidence>
<evidence type="ECO:0000313" key="2">
    <source>
        <dbReference type="EMBL" id="CNU40054.1"/>
    </source>
</evidence>
<dbReference type="Proteomes" id="UP000039217">
    <property type="component" value="Unassembled WGS sequence"/>
</dbReference>
<evidence type="ECO:0000313" key="1">
    <source>
        <dbReference type="EMBL" id="CKS82151.1"/>
    </source>
</evidence>
<sequence length="66" mass="7505">MWRWSKAAISRMCLLSNMPLPNTSPLMSPIPTTVKSWVWVSIPISRKCRFTASQAPRAVMPMALWS</sequence>
<evidence type="ECO:0000313" key="4">
    <source>
        <dbReference type="Proteomes" id="UP000039021"/>
    </source>
</evidence>
<gene>
    <name evidence="2" type="ORF">ERS007661_00606</name>
    <name evidence="3" type="ORF">ERS007739_00255</name>
    <name evidence="1" type="ORF">ERS027659_03606</name>
</gene>
<dbReference type="EMBL" id="CSBK01000063">
    <property type="protein sequence ID" value="COW87877.1"/>
    <property type="molecule type" value="Genomic_DNA"/>
</dbReference>
<evidence type="ECO:0000313" key="3">
    <source>
        <dbReference type="EMBL" id="COW87877.1"/>
    </source>
</evidence>
<reference evidence="4 5" key="2">
    <citation type="submission" date="2015-03" db="EMBL/GenBank/DDBJ databases">
        <authorList>
            <consortium name="Pathogen Informatics"/>
        </authorList>
    </citation>
    <scope>NUCLEOTIDE SEQUENCE [LARGE SCALE GENOMIC DNA]</scope>
    <source>
        <strain evidence="1 6">Bir 185</strain>
        <strain evidence="2 5">D00501624</strain>
        <strain evidence="4">N09902308</strain>
    </source>
</reference>
<dbReference type="Proteomes" id="UP000050164">
    <property type="component" value="Unassembled WGS sequence"/>
</dbReference>
<name>A0A655ACD5_MYCTX</name>
<dbReference type="Proteomes" id="UP000039021">
    <property type="component" value="Unassembled WGS sequence"/>
</dbReference>
<organism evidence="1 6">
    <name type="scientific">Mycobacterium tuberculosis</name>
    <dbReference type="NCBI Taxonomy" id="1773"/>
    <lineage>
        <taxon>Bacteria</taxon>
        <taxon>Bacillati</taxon>
        <taxon>Actinomycetota</taxon>
        <taxon>Actinomycetes</taxon>
        <taxon>Mycobacteriales</taxon>
        <taxon>Mycobacteriaceae</taxon>
        <taxon>Mycobacterium</taxon>
        <taxon>Mycobacterium tuberculosis complex</taxon>
    </lineage>
</organism>
<protein>
    <submittedName>
        <fullName evidence="1">Uncharacterized protein</fullName>
    </submittedName>
</protein>
<dbReference type="AlphaFoldDB" id="A0A655ACD5"/>
<dbReference type="EMBL" id="CNFT01001081">
    <property type="protein sequence ID" value="CKS82151.1"/>
    <property type="molecule type" value="Genomic_DNA"/>
</dbReference>
<evidence type="ECO:0000313" key="6">
    <source>
        <dbReference type="Proteomes" id="UP000050164"/>
    </source>
</evidence>
<proteinExistence type="predicted"/>